<keyword evidence="3" id="KW-1185">Reference proteome</keyword>
<dbReference type="Proteomes" id="UP000799539">
    <property type="component" value="Unassembled WGS sequence"/>
</dbReference>
<reference evidence="2" key="1">
    <citation type="journal article" date="2020" name="Stud. Mycol.">
        <title>101 Dothideomycetes genomes: a test case for predicting lifestyles and emergence of pathogens.</title>
        <authorList>
            <person name="Haridas S."/>
            <person name="Albert R."/>
            <person name="Binder M."/>
            <person name="Bloem J."/>
            <person name="Labutti K."/>
            <person name="Salamov A."/>
            <person name="Andreopoulos B."/>
            <person name="Baker S."/>
            <person name="Barry K."/>
            <person name="Bills G."/>
            <person name="Bluhm B."/>
            <person name="Cannon C."/>
            <person name="Castanera R."/>
            <person name="Culley D."/>
            <person name="Daum C."/>
            <person name="Ezra D."/>
            <person name="Gonzalez J."/>
            <person name="Henrissat B."/>
            <person name="Kuo A."/>
            <person name="Liang C."/>
            <person name="Lipzen A."/>
            <person name="Lutzoni F."/>
            <person name="Magnuson J."/>
            <person name="Mondo S."/>
            <person name="Nolan M."/>
            <person name="Ohm R."/>
            <person name="Pangilinan J."/>
            <person name="Park H.-J."/>
            <person name="Ramirez L."/>
            <person name="Alfaro M."/>
            <person name="Sun H."/>
            <person name="Tritt A."/>
            <person name="Yoshinaga Y."/>
            <person name="Zwiers L.-H."/>
            <person name="Turgeon B."/>
            <person name="Goodwin S."/>
            <person name="Spatafora J."/>
            <person name="Crous P."/>
            <person name="Grigoriev I."/>
        </authorList>
    </citation>
    <scope>NUCLEOTIDE SEQUENCE</scope>
    <source>
        <strain evidence="2">SCOH1-5</strain>
    </source>
</reference>
<evidence type="ECO:0000256" key="1">
    <source>
        <dbReference type="SAM" id="MobiDB-lite"/>
    </source>
</evidence>
<organism evidence="2 3">
    <name type="scientific">Cercospora zeae-maydis SCOH1-5</name>
    <dbReference type="NCBI Taxonomy" id="717836"/>
    <lineage>
        <taxon>Eukaryota</taxon>
        <taxon>Fungi</taxon>
        <taxon>Dikarya</taxon>
        <taxon>Ascomycota</taxon>
        <taxon>Pezizomycotina</taxon>
        <taxon>Dothideomycetes</taxon>
        <taxon>Dothideomycetidae</taxon>
        <taxon>Mycosphaerellales</taxon>
        <taxon>Mycosphaerellaceae</taxon>
        <taxon>Cercospora</taxon>
    </lineage>
</organism>
<feature type="region of interest" description="Disordered" evidence="1">
    <location>
        <begin position="90"/>
        <end position="121"/>
    </location>
</feature>
<evidence type="ECO:0000313" key="2">
    <source>
        <dbReference type="EMBL" id="KAF2217538.1"/>
    </source>
</evidence>
<gene>
    <name evidence="2" type="ORF">CERZMDRAFT_92188</name>
</gene>
<evidence type="ECO:0000313" key="3">
    <source>
        <dbReference type="Proteomes" id="UP000799539"/>
    </source>
</evidence>
<protein>
    <submittedName>
        <fullName evidence="2">Uncharacterized protein</fullName>
    </submittedName>
</protein>
<sequence length="121" mass="13575">MLKRPIAGIRKALRSSRNVNEGVPLSQGSLIQFLNDGSFRSRQPKGMSILRDYKLTFFAEPVRCLRAPSQETALDIKHFRTGEKIALAVSEDKRSHERYASRPSTRGEEATPTLGDRGAFE</sequence>
<dbReference type="AlphaFoldDB" id="A0A6A6FWB4"/>
<name>A0A6A6FWB4_9PEZI</name>
<feature type="compositionally biased region" description="Basic and acidic residues" evidence="1">
    <location>
        <begin position="90"/>
        <end position="109"/>
    </location>
</feature>
<accession>A0A6A6FWB4</accession>
<dbReference type="EMBL" id="ML992662">
    <property type="protein sequence ID" value="KAF2217538.1"/>
    <property type="molecule type" value="Genomic_DNA"/>
</dbReference>
<proteinExistence type="predicted"/>